<evidence type="ECO:0000313" key="1">
    <source>
        <dbReference type="EMBL" id="CAL1271515.1"/>
    </source>
</evidence>
<gene>
    <name evidence="1" type="ORF">LARSCL_LOCUS5852</name>
</gene>
<keyword evidence="2" id="KW-1185">Reference proteome</keyword>
<evidence type="ECO:0000313" key="2">
    <source>
        <dbReference type="Proteomes" id="UP001497382"/>
    </source>
</evidence>
<name>A0AAV1ZIN7_9ARAC</name>
<dbReference type="Proteomes" id="UP001497382">
    <property type="component" value="Unassembled WGS sequence"/>
</dbReference>
<feature type="non-terminal residue" evidence="1">
    <location>
        <position position="1"/>
    </location>
</feature>
<proteinExistence type="predicted"/>
<accession>A0AAV1ZIN7</accession>
<sequence length="73" mass="8260">NGQSEESSRRENLPKRRFVRRGQPTSGELCEFRAVLSPKSSASSYRVRAVLSLEFLGKSWFALNQETATGERI</sequence>
<dbReference type="AlphaFoldDB" id="A0AAV1ZIN7"/>
<comment type="caution">
    <text evidence="1">The sequence shown here is derived from an EMBL/GenBank/DDBJ whole genome shotgun (WGS) entry which is preliminary data.</text>
</comment>
<feature type="non-terminal residue" evidence="1">
    <location>
        <position position="73"/>
    </location>
</feature>
<dbReference type="EMBL" id="CAXIEN010000054">
    <property type="protein sequence ID" value="CAL1271515.1"/>
    <property type="molecule type" value="Genomic_DNA"/>
</dbReference>
<organism evidence="1 2">
    <name type="scientific">Larinioides sclopetarius</name>
    <dbReference type="NCBI Taxonomy" id="280406"/>
    <lineage>
        <taxon>Eukaryota</taxon>
        <taxon>Metazoa</taxon>
        <taxon>Ecdysozoa</taxon>
        <taxon>Arthropoda</taxon>
        <taxon>Chelicerata</taxon>
        <taxon>Arachnida</taxon>
        <taxon>Araneae</taxon>
        <taxon>Araneomorphae</taxon>
        <taxon>Entelegynae</taxon>
        <taxon>Araneoidea</taxon>
        <taxon>Araneidae</taxon>
        <taxon>Larinioides</taxon>
    </lineage>
</organism>
<protein>
    <submittedName>
        <fullName evidence="1">Uncharacterized protein</fullName>
    </submittedName>
</protein>
<reference evidence="1 2" key="1">
    <citation type="submission" date="2024-04" db="EMBL/GenBank/DDBJ databases">
        <authorList>
            <person name="Rising A."/>
            <person name="Reimegard J."/>
            <person name="Sonavane S."/>
            <person name="Akerstrom W."/>
            <person name="Nylinder S."/>
            <person name="Hedman E."/>
            <person name="Kallberg Y."/>
        </authorList>
    </citation>
    <scope>NUCLEOTIDE SEQUENCE [LARGE SCALE GENOMIC DNA]</scope>
</reference>